<reference evidence="1" key="2">
    <citation type="submission" date="2022-06" db="UniProtKB">
        <authorList>
            <consortium name="EnsemblMetazoa"/>
        </authorList>
    </citation>
    <scope>IDENTIFICATION</scope>
    <source>
        <strain evidence="1">DF5081</strain>
    </source>
</reference>
<keyword evidence="2" id="KW-1185">Reference proteome</keyword>
<dbReference type="Proteomes" id="UP000005237">
    <property type="component" value="Unassembled WGS sequence"/>
</dbReference>
<reference evidence="2" key="1">
    <citation type="submission" date="2010-08" db="EMBL/GenBank/DDBJ databases">
        <authorList>
            <consortium name="Caenorhabditis japonica Sequencing Consortium"/>
            <person name="Wilson R.K."/>
        </authorList>
    </citation>
    <scope>NUCLEOTIDE SEQUENCE [LARGE SCALE GENOMIC DNA]</scope>
    <source>
        <strain evidence="2">DF5081</strain>
    </source>
</reference>
<protein>
    <submittedName>
        <fullName evidence="1">Uncharacterized protein</fullName>
    </submittedName>
</protein>
<accession>A0A8R1DYC4</accession>
<evidence type="ECO:0000313" key="2">
    <source>
        <dbReference type="Proteomes" id="UP000005237"/>
    </source>
</evidence>
<sequence length="91" mass="10294">MIETDTSELRLNVTSFNKNQETQNLLLAEEGSLITNDCEHKFGGDHIYKIQDDVTTDDVLGVINWLHYPIGDVAFRHTNSFSTHKSSITNV</sequence>
<dbReference type="AlphaFoldDB" id="A0A8R1DYC4"/>
<organism evidence="1 2">
    <name type="scientific">Caenorhabditis japonica</name>
    <dbReference type="NCBI Taxonomy" id="281687"/>
    <lineage>
        <taxon>Eukaryota</taxon>
        <taxon>Metazoa</taxon>
        <taxon>Ecdysozoa</taxon>
        <taxon>Nematoda</taxon>
        <taxon>Chromadorea</taxon>
        <taxon>Rhabditida</taxon>
        <taxon>Rhabditina</taxon>
        <taxon>Rhabditomorpha</taxon>
        <taxon>Rhabditoidea</taxon>
        <taxon>Rhabditidae</taxon>
        <taxon>Peloderinae</taxon>
        <taxon>Caenorhabditis</taxon>
    </lineage>
</organism>
<dbReference type="EnsemblMetazoa" id="CJA15809.1">
    <property type="protein sequence ID" value="CJA15809.1"/>
    <property type="gene ID" value="WBGene00135013"/>
</dbReference>
<name>A0A8R1DYC4_CAEJA</name>
<proteinExistence type="predicted"/>
<evidence type="ECO:0000313" key="1">
    <source>
        <dbReference type="EnsemblMetazoa" id="CJA15809.1"/>
    </source>
</evidence>